<dbReference type="Gene3D" id="2.170.15.10">
    <property type="entry name" value="Proaerolysin, chain A, domain 3"/>
    <property type="match status" value="1"/>
</dbReference>
<sequence length="347" mass="40016">MMFKKVLLLVLVSSVLLVSTRAWKDMKDRLKGRVIHFESREEPGRWLWQNDNSDTRGAKYMFADRLPERDIYYKPRVQWQVKVCGGNYLCLTPLSLTQYPHYLTAGHPPSSDKFTAKLERVDSSLLLDDNKRYHWRIFCEDDSLFKCKAVPELFEGYVLRKEPTMSNGHSHVSLAKEGPTSGLWKIHAAIPTDAYVQIFQTTNKGSTEQAAEYKTTVGISKSESSSHTITHSVSFEISSSFKAVDFSASTSLENSWENTKSSTFETAKEVTHSLKIPPKTKITLYQLIGNYAGKFNIGADNYAIEEEKLEGAKRKRYYKMRFDGEPLQGAMRKQYFKKRFKEYFQRK</sequence>
<dbReference type="GeneID" id="116289868"/>
<feature type="signal peptide" evidence="1">
    <location>
        <begin position="1"/>
        <end position="22"/>
    </location>
</feature>
<dbReference type="OrthoDB" id="5983088at2759"/>
<accession>A0A6P8HJ94</accession>
<dbReference type="RefSeq" id="XP_031552665.1">
    <property type="nucleotide sequence ID" value="XM_031696805.1"/>
</dbReference>
<dbReference type="AlphaFoldDB" id="A0A6P8HJ94"/>
<gene>
    <name evidence="3 4" type="primary">LOC116289868</name>
</gene>
<dbReference type="KEGG" id="aten:116289868"/>
<reference evidence="3 4" key="1">
    <citation type="submission" date="2025-04" db="UniProtKB">
        <authorList>
            <consortium name="RefSeq"/>
        </authorList>
    </citation>
    <scope>IDENTIFICATION</scope>
    <source>
        <tissue evidence="3 4">Tentacle</tissue>
    </source>
</reference>
<evidence type="ECO:0000313" key="2">
    <source>
        <dbReference type="Proteomes" id="UP000515163"/>
    </source>
</evidence>
<evidence type="ECO:0000256" key="1">
    <source>
        <dbReference type="SAM" id="SignalP"/>
    </source>
</evidence>
<organism evidence="2 4">
    <name type="scientific">Actinia tenebrosa</name>
    <name type="common">Australian red waratah sea anemone</name>
    <dbReference type="NCBI Taxonomy" id="6105"/>
    <lineage>
        <taxon>Eukaryota</taxon>
        <taxon>Metazoa</taxon>
        <taxon>Cnidaria</taxon>
        <taxon>Anthozoa</taxon>
        <taxon>Hexacorallia</taxon>
        <taxon>Actiniaria</taxon>
        <taxon>Actiniidae</taxon>
        <taxon>Actinia</taxon>
    </lineage>
</organism>
<dbReference type="Proteomes" id="UP000515163">
    <property type="component" value="Unplaced"/>
</dbReference>
<keyword evidence="1" id="KW-0732">Signal</keyword>
<proteinExistence type="predicted"/>
<feature type="chain" id="PRO_5044653045" evidence="1">
    <location>
        <begin position="23"/>
        <end position="347"/>
    </location>
</feature>
<evidence type="ECO:0000313" key="3">
    <source>
        <dbReference type="RefSeq" id="XP_031552664.1"/>
    </source>
</evidence>
<protein>
    <submittedName>
        <fullName evidence="3 4">Uncharacterized protein LOC116289868</fullName>
    </submittedName>
</protein>
<name>A0A6P8HJ94_ACTTE</name>
<evidence type="ECO:0000313" key="4">
    <source>
        <dbReference type="RefSeq" id="XP_031552665.1"/>
    </source>
</evidence>
<dbReference type="SUPFAM" id="SSF56973">
    <property type="entry name" value="Aerolisin/ETX pore-forming domain"/>
    <property type="match status" value="1"/>
</dbReference>
<keyword evidence="2" id="KW-1185">Reference proteome</keyword>
<dbReference type="RefSeq" id="XP_031552664.1">
    <property type="nucleotide sequence ID" value="XM_031696804.1"/>
</dbReference>